<reference evidence="1" key="1">
    <citation type="submission" date="2020-08" db="EMBL/GenBank/DDBJ databases">
        <title>Chromosome-level assembly of Southern catfish (Silurus meridionalis) provides insights into visual adaptation to the nocturnal and benthic lifestyles.</title>
        <authorList>
            <person name="Zhang Y."/>
            <person name="Wang D."/>
            <person name="Peng Z."/>
        </authorList>
    </citation>
    <scope>NUCLEOTIDE SEQUENCE</scope>
    <source>
        <strain evidence="1">SWU-2019-XX</strain>
        <tissue evidence="1">Muscle</tissue>
    </source>
</reference>
<sequence length="116" mass="14031">MEMALVNTYFKKREEHRVTYKSGRRCTQADYVLCRRCNLIGDKVLAGDSVARQHWMVVCWMVLKKKRRRLRTKRRIRWWKLKEEECSVRFREEVRQGLGGAEEVRDDYCRSDKGDS</sequence>
<dbReference type="Proteomes" id="UP000606274">
    <property type="component" value="Unassembled WGS sequence"/>
</dbReference>
<name>A0A8T0AUF4_SILME</name>
<evidence type="ECO:0000313" key="2">
    <source>
        <dbReference type="Proteomes" id="UP000606274"/>
    </source>
</evidence>
<proteinExistence type="predicted"/>
<comment type="caution">
    <text evidence="1">The sequence shown here is derived from an EMBL/GenBank/DDBJ whole genome shotgun (WGS) entry which is preliminary data.</text>
</comment>
<keyword evidence="2" id="KW-1185">Reference proteome</keyword>
<evidence type="ECO:0000313" key="1">
    <source>
        <dbReference type="EMBL" id="KAF7696957.1"/>
    </source>
</evidence>
<protein>
    <submittedName>
        <fullName evidence="1">Uncharacterized protein</fullName>
    </submittedName>
</protein>
<gene>
    <name evidence="1" type="ORF">HF521_005375</name>
</gene>
<dbReference type="AlphaFoldDB" id="A0A8T0AUF4"/>
<dbReference type="EMBL" id="JABFDY010000015">
    <property type="protein sequence ID" value="KAF7696957.1"/>
    <property type="molecule type" value="Genomic_DNA"/>
</dbReference>
<accession>A0A8T0AUF4</accession>
<organism evidence="1 2">
    <name type="scientific">Silurus meridionalis</name>
    <name type="common">Southern catfish</name>
    <name type="synonym">Silurus soldatovi meridionalis</name>
    <dbReference type="NCBI Taxonomy" id="175797"/>
    <lineage>
        <taxon>Eukaryota</taxon>
        <taxon>Metazoa</taxon>
        <taxon>Chordata</taxon>
        <taxon>Craniata</taxon>
        <taxon>Vertebrata</taxon>
        <taxon>Euteleostomi</taxon>
        <taxon>Actinopterygii</taxon>
        <taxon>Neopterygii</taxon>
        <taxon>Teleostei</taxon>
        <taxon>Ostariophysi</taxon>
        <taxon>Siluriformes</taxon>
        <taxon>Siluridae</taxon>
        <taxon>Silurus</taxon>
    </lineage>
</organism>